<gene>
    <name evidence="2" type="ORF">KP509_05G092900</name>
</gene>
<name>A0A8T2UR98_CERRI</name>
<evidence type="ECO:0000256" key="1">
    <source>
        <dbReference type="SAM" id="MobiDB-lite"/>
    </source>
</evidence>
<sequence length="368" mass="40830">MSDRNFSWPIWMVSDTYQKSNCRVSAEQKGSEMSHQDCFIQEECATELIPVCEHNGIHVGKEVLGNLSSLRWMAPACTQAVSNVFPAYTLNAVGIAENVLHHLSCSSGIAMTDSDSAYNQSAEVERNHGGFMKSNHTSDENGSAPVENTVNTHDLVSAVEEQTGLQSRILPSNDPHSFFAGSEIEHVYVPTEDDSSSNKKDQKQELHQESNSCFLSSEITSQKETSRLVEGGLVNDQTCQELRQKLSLEELISSAISAECQIQKASSHYDLQRLSQLLTEQMISIYGKEKSSSILLSDLVHACAADTNVAAQRITLQRYFAALLNATHQHNLRLLKHSKNMEGCQILLQENESEKLSDVKIRLLSLKD</sequence>
<organism evidence="2 3">
    <name type="scientific">Ceratopteris richardii</name>
    <name type="common">Triangle waterfern</name>
    <dbReference type="NCBI Taxonomy" id="49495"/>
    <lineage>
        <taxon>Eukaryota</taxon>
        <taxon>Viridiplantae</taxon>
        <taxon>Streptophyta</taxon>
        <taxon>Embryophyta</taxon>
        <taxon>Tracheophyta</taxon>
        <taxon>Polypodiopsida</taxon>
        <taxon>Polypodiidae</taxon>
        <taxon>Polypodiales</taxon>
        <taxon>Pteridineae</taxon>
        <taxon>Pteridaceae</taxon>
        <taxon>Parkerioideae</taxon>
        <taxon>Ceratopteris</taxon>
    </lineage>
</organism>
<evidence type="ECO:0000313" key="2">
    <source>
        <dbReference type="EMBL" id="KAH7437862.1"/>
    </source>
</evidence>
<dbReference type="EMBL" id="CM035410">
    <property type="protein sequence ID" value="KAH7437862.1"/>
    <property type="molecule type" value="Genomic_DNA"/>
</dbReference>
<evidence type="ECO:0000313" key="3">
    <source>
        <dbReference type="Proteomes" id="UP000825935"/>
    </source>
</evidence>
<comment type="caution">
    <text evidence="2">The sequence shown here is derived from an EMBL/GenBank/DDBJ whole genome shotgun (WGS) entry which is preliminary data.</text>
</comment>
<dbReference type="Proteomes" id="UP000825935">
    <property type="component" value="Chromosome 5"/>
</dbReference>
<reference evidence="2" key="1">
    <citation type="submission" date="2021-08" db="EMBL/GenBank/DDBJ databases">
        <title>WGS assembly of Ceratopteris richardii.</title>
        <authorList>
            <person name="Marchant D.B."/>
            <person name="Chen G."/>
            <person name="Jenkins J."/>
            <person name="Shu S."/>
            <person name="Leebens-Mack J."/>
            <person name="Grimwood J."/>
            <person name="Schmutz J."/>
            <person name="Soltis P."/>
            <person name="Soltis D."/>
            <person name="Chen Z.-H."/>
        </authorList>
    </citation>
    <scope>NUCLEOTIDE SEQUENCE</scope>
    <source>
        <strain evidence="2">Whitten #5841</strain>
        <tissue evidence="2">Leaf</tissue>
    </source>
</reference>
<feature type="compositionally biased region" description="Basic and acidic residues" evidence="1">
    <location>
        <begin position="196"/>
        <end position="208"/>
    </location>
</feature>
<protein>
    <submittedName>
        <fullName evidence="2">Uncharacterized protein</fullName>
    </submittedName>
</protein>
<feature type="region of interest" description="Disordered" evidence="1">
    <location>
        <begin position="189"/>
        <end position="211"/>
    </location>
</feature>
<accession>A0A8T2UR98</accession>
<proteinExistence type="predicted"/>
<keyword evidence="3" id="KW-1185">Reference proteome</keyword>
<dbReference type="AlphaFoldDB" id="A0A8T2UR98"/>